<dbReference type="GO" id="GO:0070403">
    <property type="term" value="F:NAD+ binding"/>
    <property type="evidence" value="ECO:0007669"/>
    <property type="project" value="InterPro"/>
</dbReference>
<protein>
    <recommendedName>
        <fullName evidence="5">NAD-dependent epimerase/dehydratase domain-containing protein</fullName>
    </recommendedName>
</protein>
<gene>
    <name evidence="6" type="ORF">KSMBR1_0538</name>
</gene>
<proteinExistence type="predicted"/>
<evidence type="ECO:0000256" key="1">
    <source>
        <dbReference type="ARBA" id="ARBA00001911"/>
    </source>
</evidence>
<sequence length="382" mass="43333">MNISGTDNKTIMENSLDIINKDLELICYNLNKEFAHLSGKKVLITGGAGFLGYYLVQALLHWNTKVDKTRQINVTVYDNFIRGVPHWLTTIEKNNENIKLIRHDITHPLPVDMDDFHFVIHAASIASPSFYRMYPIETMDANVNGLRNLLDYCLRQKEKNKPVEGFLFFSSSEIYGDPTPENIPTPETYFGHVSCTGPRACYDESKRYGETLCVNYAIKYNLPIKIARPFNNYGPGLKITDKRALPDFARDVFTGRDIVLLSDGSATRTFCYIADSITGYYKVLTNGKNGESYNIGKEEPEISVAELAEKVVSLSKALFNYKGKVVYKVSTDKDYLTHNPNRRCPVITKARKELGYAPGVSLDEGLKRTLIWYNDNREAEEA</sequence>
<dbReference type="Pfam" id="PF01370">
    <property type="entry name" value="Epimerase"/>
    <property type="match status" value="1"/>
</dbReference>
<reference evidence="7" key="1">
    <citation type="submission" date="2017-10" db="EMBL/GenBank/DDBJ databases">
        <authorList>
            <person name="Frank J."/>
        </authorList>
    </citation>
    <scope>NUCLEOTIDE SEQUENCE [LARGE SCALE GENOMIC DNA]</scope>
</reference>
<dbReference type="InterPro" id="IPR044516">
    <property type="entry name" value="UXS-like"/>
</dbReference>
<dbReference type="PANTHER" id="PTHR43078:SF6">
    <property type="entry name" value="UDP-GLUCURONIC ACID DECARBOXYLASE 1"/>
    <property type="match status" value="1"/>
</dbReference>
<evidence type="ECO:0000313" key="6">
    <source>
        <dbReference type="EMBL" id="SOH03052.1"/>
    </source>
</evidence>
<accession>A0A2C9CBH7</accession>
<evidence type="ECO:0000256" key="2">
    <source>
        <dbReference type="ARBA" id="ARBA00022793"/>
    </source>
</evidence>
<feature type="domain" description="NAD-dependent epimerase/dehydratase" evidence="5">
    <location>
        <begin position="42"/>
        <end position="296"/>
    </location>
</feature>
<dbReference type="KEGG" id="kst:KSMBR1_0538"/>
<evidence type="ECO:0000313" key="7">
    <source>
        <dbReference type="Proteomes" id="UP000221734"/>
    </source>
</evidence>
<keyword evidence="3" id="KW-0520">NAD</keyword>
<dbReference type="SUPFAM" id="SSF51735">
    <property type="entry name" value="NAD(P)-binding Rossmann-fold domains"/>
    <property type="match status" value="1"/>
</dbReference>
<dbReference type="Gene3D" id="3.40.50.720">
    <property type="entry name" value="NAD(P)-binding Rossmann-like Domain"/>
    <property type="match status" value="1"/>
</dbReference>
<evidence type="ECO:0000259" key="5">
    <source>
        <dbReference type="Pfam" id="PF01370"/>
    </source>
</evidence>
<dbReference type="GO" id="GO:0042732">
    <property type="term" value="P:D-xylose metabolic process"/>
    <property type="evidence" value="ECO:0007669"/>
    <property type="project" value="InterPro"/>
</dbReference>
<dbReference type="Proteomes" id="UP000221734">
    <property type="component" value="Chromosome Kuenenia_stuttgartiensis_MBR1"/>
</dbReference>
<dbReference type="AlphaFoldDB" id="A0A2C9CBH7"/>
<keyword evidence="4" id="KW-0456">Lyase</keyword>
<dbReference type="GO" id="GO:0005737">
    <property type="term" value="C:cytoplasm"/>
    <property type="evidence" value="ECO:0007669"/>
    <property type="project" value="TreeGrafter"/>
</dbReference>
<dbReference type="RefSeq" id="WP_197705311.1">
    <property type="nucleotide sequence ID" value="NZ_LT934425.1"/>
</dbReference>
<dbReference type="PANTHER" id="PTHR43078">
    <property type="entry name" value="UDP-GLUCURONIC ACID DECARBOXYLASE-RELATED"/>
    <property type="match status" value="1"/>
</dbReference>
<name>A0A2C9CBH7_KUEST</name>
<keyword evidence="2" id="KW-0210">Decarboxylase</keyword>
<evidence type="ECO:0000256" key="4">
    <source>
        <dbReference type="ARBA" id="ARBA00023239"/>
    </source>
</evidence>
<evidence type="ECO:0000256" key="3">
    <source>
        <dbReference type="ARBA" id="ARBA00023027"/>
    </source>
</evidence>
<organism evidence="6 7">
    <name type="scientific">Kuenenia stuttgartiensis</name>
    <dbReference type="NCBI Taxonomy" id="174633"/>
    <lineage>
        <taxon>Bacteria</taxon>
        <taxon>Pseudomonadati</taxon>
        <taxon>Planctomycetota</taxon>
        <taxon>Candidatus Brocadiia</taxon>
        <taxon>Candidatus Brocadiales</taxon>
        <taxon>Candidatus Brocadiaceae</taxon>
        <taxon>Candidatus Kuenenia</taxon>
    </lineage>
</organism>
<dbReference type="GO" id="GO:0048040">
    <property type="term" value="F:UDP-glucuronate decarboxylase activity"/>
    <property type="evidence" value="ECO:0007669"/>
    <property type="project" value="TreeGrafter"/>
</dbReference>
<dbReference type="EMBL" id="LT934425">
    <property type="protein sequence ID" value="SOH03052.1"/>
    <property type="molecule type" value="Genomic_DNA"/>
</dbReference>
<dbReference type="InterPro" id="IPR001509">
    <property type="entry name" value="Epimerase_deHydtase"/>
</dbReference>
<keyword evidence="7" id="KW-1185">Reference proteome</keyword>
<comment type="cofactor">
    <cofactor evidence="1">
        <name>NAD(+)</name>
        <dbReference type="ChEBI" id="CHEBI:57540"/>
    </cofactor>
</comment>
<dbReference type="InterPro" id="IPR036291">
    <property type="entry name" value="NAD(P)-bd_dom_sf"/>
</dbReference>